<dbReference type="Proteomes" id="UP000252132">
    <property type="component" value="Unassembled WGS sequence"/>
</dbReference>
<evidence type="ECO:0000313" key="2">
    <source>
        <dbReference type="EMBL" id="RCL76889.1"/>
    </source>
</evidence>
<proteinExistence type="predicted"/>
<accession>A0A368DYI1</accession>
<keyword evidence="1" id="KW-0812">Transmembrane</keyword>
<keyword evidence="1" id="KW-0472">Membrane</keyword>
<feature type="transmembrane region" description="Helical" evidence="1">
    <location>
        <begin position="20"/>
        <end position="40"/>
    </location>
</feature>
<dbReference type="EMBL" id="QOQF01000015">
    <property type="protein sequence ID" value="RCL76889.1"/>
    <property type="molecule type" value="Genomic_DNA"/>
</dbReference>
<gene>
    <name evidence="2" type="ORF">DBW69_04610</name>
</gene>
<name>A0A368DYI1_9PROT</name>
<dbReference type="AlphaFoldDB" id="A0A368DYI1"/>
<evidence type="ECO:0000313" key="3">
    <source>
        <dbReference type="Proteomes" id="UP000252132"/>
    </source>
</evidence>
<comment type="caution">
    <text evidence="2">The sequence shown here is derived from an EMBL/GenBank/DDBJ whole genome shotgun (WGS) entry which is preliminary data.</text>
</comment>
<keyword evidence="1" id="KW-1133">Transmembrane helix</keyword>
<reference evidence="2 3" key="1">
    <citation type="journal article" date="2018" name="Microbiome">
        <title>Fine metagenomic profile of the Mediterranean stratified and mixed water columns revealed by assembly and recruitment.</title>
        <authorList>
            <person name="Haro-Moreno J.M."/>
            <person name="Lopez-Perez M."/>
            <person name="De La Torre J.R."/>
            <person name="Picazo A."/>
            <person name="Camacho A."/>
            <person name="Rodriguez-Valera F."/>
        </authorList>
    </citation>
    <scope>NUCLEOTIDE SEQUENCE [LARGE SCALE GENOMIC DNA]</scope>
    <source>
        <strain evidence="2">MED-G55</strain>
    </source>
</reference>
<evidence type="ECO:0000256" key="1">
    <source>
        <dbReference type="SAM" id="Phobius"/>
    </source>
</evidence>
<organism evidence="2 3">
    <name type="scientific">PS1 clade bacterium</name>
    <dbReference type="NCBI Taxonomy" id="2175152"/>
    <lineage>
        <taxon>Bacteria</taxon>
        <taxon>Pseudomonadati</taxon>
        <taxon>Pseudomonadota</taxon>
        <taxon>Alphaproteobacteria</taxon>
        <taxon>PS1 clade</taxon>
    </lineage>
</organism>
<sequence length="63" mass="7384">MGDYNFSADLLNKFLQLTPWVQAFIGLKVCVIILGFFYFFNQAINAVMKPFCIQRDNRSKEEE</sequence>
<protein>
    <submittedName>
        <fullName evidence="2">Uncharacterized protein</fullName>
    </submittedName>
</protein>